<evidence type="ECO:0000256" key="3">
    <source>
        <dbReference type="ARBA" id="ARBA00023163"/>
    </source>
</evidence>
<keyword evidence="3" id="KW-0804">Transcription</keyword>
<comment type="caution">
    <text evidence="5">The sequence shown here is derived from an EMBL/GenBank/DDBJ whole genome shotgun (WGS) entry which is preliminary data.</text>
</comment>
<dbReference type="Proteomes" id="UP000239480">
    <property type="component" value="Unassembled WGS sequence"/>
</dbReference>
<dbReference type="PRINTS" id="PR00035">
    <property type="entry name" value="HTHGNTR"/>
</dbReference>
<proteinExistence type="predicted"/>
<dbReference type="Gene3D" id="1.10.10.10">
    <property type="entry name" value="Winged helix-like DNA-binding domain superfamily/Winged helix DNA-binding domain"/>
    <property type="match status" value="1"/>
</dbReference>
<dbReference type="PANTHER" id="PTHR43537">
    <property type="entry name" value="TRANSCRIPTIONAL REGULATOR, GNTR FAMILY"/>
    <property type="match status" value="1"/>
</dbReference>
<evidence type="ECO:0000313" key="6">
    <source>
        <dbReference type="Proteomes" id="UP000239480"/>
    </source>
</evidence>
<dbReference type="Gene3D" id="1.20.120.530">
    <property type="entry name" value="GntR ligand-binding domain-like"/>
    <property type="match status" value="1"/>
</dbReference>
<dbReference type="SMART" id="SM00345">
    <property type="entry name" value="HTH_GNTR"/>
    <property type="match status" value="1"/>
</dbReference>
<gene>
    <name evidence="5" type="ORF">CLV78_101619</name>
</gene>
<accession>A0A2T0RZD3</accession>
<feature type="domain" description="HTH gntR-type" evidence="4">
    <location>
        <begin position="12"/>
        <end position="79"/>
    </location>
</feature>
<dbReference type="PROSITE" id="PS50949">
    <property type="entry name" value="HTH_GNTR"/>
    <property type="match status" value="1"/>
</dbReference>
<reference evidence="5 6" key="1">
    <citation type="submission" date="2018-03" db="EMBL/GenBank/DDBJ databases">
        <title>Genomic Encyclopedia of Archaeal and Bacterial Type Strains, Phase II (KMG-II): from individual species to whole genera.</title>
        <authorList>
            <person name="Goeker M."/>
        </authorList>
    </citation>
    <scope>NUCLEOTIDE SEQUENCE [LARGE SCALE GENOMIC DNA]</scope>
    <source>
        <strain evidence="5 6">DSM 29328</strain>
    </source>
</reference>
<dbReference type="Pfam" id="PF00392">
    <property type="entry name" value="GntR"/>
    <property type="match status" value="1"/>
</dbReference>
<keyword evidence="1" id="KW-0805">Transcription regulation</keyword>
<keyword evidence="2 5" id="KW-0238">DNA-binding</keyword>
<dbReference type="RefSeq" id="WP_106203272.1">
    <property type="nucleotide sequence ID" value="NZ_PVTD01000001.1"/>
</dbReference>
<evidence type="ECO:0000313" key="5">
    <source>
        <dbReference type="EMBL" id="PRY26520.1"/>
    </source>
</evidence>
<dbReference type="SUPFAM" id="SSF48008">
    <property type="entry name" value="GntR ligand-binding domain-like"/>
    <property type="match status" value="1"/>
</dbReference>
<dbReference type="EMBL" id="PVTD01000001">
    <property type="protein sequence ID" value="PRY26520.1"/>
    <property type="molecule type" value="Genomic_DNA"/>
</dbReference>
<keyword evidence="6" id="KW-1185">Reference proteome</keyword>
<dbReference type="InterPro" id="IPR036388">
    <property type="entry name" value="WH-like_DNA-bd_sf"/>
</dbReference>
<dbReference type="SUPFAM" id="SSF46785">
    <property type="entry name" value="Winged helix' DNA-binding domain"/>
    <property type="match status" value="1"/>
</dbReference>
<organism evidence="5 6">
    <name type="scientific">Aliiruegeria haliotis</name>
    <dbReference type="NCBI Taxonomy" id="1280846"/>
    <lineage>
        <taxon>Bacteria</taxon>
        <taxon>Pseudomonadati</taxon>
        <taxon>Pseudomonadota</taxon>
        <taxon>Alphaproteobacteria</taxon>
        <taxon>Rhodobacterales</taxon>
        <taxon>Roseobacteraceae</taxon>
        <taxon>Aliiruegeria</taxon>
    </lineage>
</organism>
<dbReference type="InterPro" id="IPR036390">
    <property type="entry name" value="WH_DNA-bd_sf"/>
</dbReference>
<dbReference type="PANTHER" id="PTHR43537:SF45">
    <property type="entry name" value="GNTR FAMILY REGULATORY PROTEIN"/>
    <property type="match status" value="1"/>
</dbReference>
<dbReference type="OrthoDB" id="8155773at2"/>
<dbReference type="SMART" id="SM00895">
    <property type="entry name" value="FCD"/>
    <property type="match status" value="1"/>
</dbReference>
<dbReference type="InterPro" id="IPR008920">
    <property type="entry name" value="TF_FadR/GntR_C"/>
</dbReference>
<name>A0A2T0RZD3_9RHOB</name>
<dbReference type="GO" id="GO:0003700">
    <property type="term" value="F:DNA-binding transcription factor activity"/>
    <property type="evidence" value="ECO:0007669"/>
    <property type="project" value="InterPro"/>
</dbReference>
<dbReference type="CDD" id="cd07377">
    <property type="entry name" value="WHTH_GntR"/>
    <property type="match status" value="1"/>
</dbReference>
<dbReference type="GO" id="GO:0003677">
    <property type="term" value="F:DNA binding"/>
    <property type="evidence" value="ECO:0007669"/>
    <property type="project" value="UniProtKB-KW"/>
</dbReference>
<evidence type="ECO:0000256" key="2">
    <source>
        <dbReference type="ARBA" id="ARBA00023125"/>
    </source>
</evidence>
<dbReference type="Pfam" id="PF07729">
    <property type="entry name" value="FCD"/>
    <property type="match status" value="1"/>
</dbReference>
<dbReference type="InterPro" id="IPR000524">
    <property type="entry name" value="Tscrpt_reg_HTH_GntR"/>
</dbReference>
<evidence type="ECO:0000256" key="1">
    <source>
        <dbReference type="ARBA" id="ARBA00023015"/>
    </source>
</evidence>
<dbReference type="AlphaFoldDB" id="A0A2T0RZD3"/>
<dbReference type="InterPro" id="IPR011711">
    <property type="entry name" value="GntR_C"/>
</dbReference>
<sequence>MTQKESDPRTAVPMRQRVHDTIRDHIISLDWEPGLRVSEKDVAEQLGVSRSPVREAFIRLSEEGLMEIRPQSGSYVSEISFDKVYESLMLRRALEMAVAAEAAEKRTAFDLVRLNDLVADQVAASEAGDRARFFELDQQFHRALTEIARMPSAVRLIRMIRGAVDRVQRMRISRGESRHVQVIEAHRAIVDAIEARDAAAASAAMDAHLNCVELFAQIIRSPEVREYVTPRAS</sequence>
<evidence type="ECO:0000259" key="4">
    <source>
        <dbReference type="PROSITE" id="PS50949"/>
    </source>
</evidence>
<protein>
    <submittedName>
        <fullName evidence="5">DNA-binding GntR family transcriptional regulator</fullName>
    </submittedName>
</protein>